<dbReference type="Proteomes" id="UP000214746">
    <property type="component" value="Unassembled WGS sequence"/>
</dbReference>
<evidence type="ECO:0000313" key="1">
    <source>
        <dbReference type="EMBL" id="PZE20549.1"/>
    </source>
</evidence>
<protein>
    <submittedName>
        <fullName evidence="1">HEAT repeat domain-containing protein</fullName>
    </submittedName>
</protein>
<sequence>MSQDFGGMGRQYLQQESYGASAFCFYRATLADNTNGNAWNGLVLALSLMRKEYDAQTILARFALTQQLPYDKDMISFAMMMYQNNPLALSQWIRAMSTRVGTTAQERETFTQMADDLERSYNAMLADHGEQVLKEQGMLSLQELADRRIELDWTLTESIDSIFGLAESWLADPETVLSGVRLLCMLPDPRSERLLRRVCRNEQIDGKVRTHALLALRWLGVRGNAKIVKMGESFVINLDDPTPELTITVPASYKPALDRMKLWIAMQQGFVAIEEYEQHASTDEPVMPEDLAAKVEQAHIPSLLQEVVHALIRSAYDQYYPLVPNTRGARQWSIAMLLLMKEYAEGVGEEWPYEQPEHDETAVLHRNWILSATPDFHSSIAEARKQREGQLRK</sequence>
<name>A0A2W1N7F5_PAEXE</name>
<dbReference type="EMBL" id="NHRJ02000006">
    <property type="protein sequence ID" value="PZE20549.1"/>
    <property type="molecule type" value="Genomic_DNA"/>
</dbReference>
<comment type="caution">
    <text evidence="1">The sequence shown here is derived from an EMBL/GenBank/DDBJ whole genome shotgun (WGS) entry which is preliminary data.</text>
</comment>
<reference evidence="1" key="1">
    <citation type="submission" date="2018-06" db="EMBL/GenBank/DDBJ databases">
        <title>Paenibacillus xerothermodurans sp. nov. an extremely dry heat resistant spore forming bacterium isolated from the soil of Cape Canaveral, Florida.</title>
        <authorList>
            <person name="Seuylemezian A."/>
            <person name="Kaur N."/>
            <person name="Patil P."/>
            <person name="Patil P."/>
            <person name="Mayilraj S."/>
            <person name="Vaishampayan P."/>
        </authorList>
    </citation>
    <scope>NUCLEOTIDE SEQUENCE [LARGE SCALE GENOMIC DNA]</scope>
    <source>
        <strain evidence="1">ATCC 27380</strain>
    </source>
</reference>
<dbReference type="OrthoDB" id="2510553at2"/>
<dbReference type="RefSeq" id="WP_089200302.1">
    <property type="nucleotide sequence ID" value="NZ_NHRJ02000006.1"/>
</dbReference>
<keyword evidence="2" id="KW-1185">Reference proteome</keyword>
<dbReference type="AlphaFoldDB" id="A0A2W1N7F5"/>
<organism evidence="1 2">
    <name type="scientific">Paenibacillus xerothermodurans</name>
    <dbReference type="NCBI Taxonomy" id="1977292"/>
    <lineage>
        <taxon>Bacteria</taxon>
        <taxon>Bacillati</taxon>
        <taxon>Bacillota</taxon>
        <taxon>Bacilli</taxon>
        <taxon>Bacillales</taxon>
        <taxon>Paenibacillaceae</taxon>
        <taxon>Paenibacillus</taxon>
    </lineage>
</organism>
<accession>A0A2W1N7F5</accession>
<proteinExistence type="predicted"/>
<evidence type="ECO:0000313" key="2">
    <source>
        <dbReference type="Proteomes" id="UP000214746"/>
    </source>
</evidence>
<gene>
    <name evidence="1" type="ORF">CBW46_012305</name>
</gene>